<dbReference type="EnsemblMetazoa" id="ASTEI11196-RA">
    <property type="protein sequence ID" value="ASTEI11196-PA"/>
    <property type="gene ID" value="ASTEI11196"/>
</dbReference>
<keyword evidence="2" id="KW-1185">Reference proteome</keyword>
<protein>
    <submittedName>
        <fullName evidence="1">DUF1758 domain-containing protein</fullName>
    </submittedName>
</protein>
<dbReference type="VEuPathDB" id="VectorBase:ASTEI20_044612"/>
<dbReference type="AlphaFoldDB" id="A0A182YRW0"/>
<dbReference type="PANTHER" id="PTHR47331:SF4">
    <property type="entry name" value="PEPTIDASE S1 DOMAIN-CONTAINING PROTEIN"/>
    <property type="match status" value="1"/>
</dbReference>
<dbReference type="Proteomes" id="UP000076408">
    <property type="component" value="Unassembled WGS sequence"/>
</dbReference>
<dbReference type="STRING" id="30069.A0A182YRW0"/>
<sequence length="887" mass="100118">MKDTGAVPLNRLIDDFRRHVQILQQLEQPVESFSSILIELMADKLDEESLRVWEESQADNDPSFTEMMEFLEKRVRVLETLAIEKVCERSKKQAKTKVVVNAATTNTKIVPVCVMCKRKGHGIASCSVFRNINVHDRLKVISEEKLCRNCLSSGHLAHMCSSKYNCQQCSQRHHTLLHVNSKNNDVLAEATTSTMALASSKKSMHALLSTVVLVVVDVNGKEHLARALLDTGSQPNAITEHLCQMLQLPRRHASISINGVNSTTTSVKHAVTTEVRSRVYNYSQTMEFLVLKKVTENIPSASFSTSAVGVPSGYVLADPDFGTARRVDMIIGTAYFYKLLRGGQVHLRGQAILLVDTVFGWIVTGEAPAFPESRVEKAFSFHIMESTDKVQEQLELFWKVEELAVSNLSPNEQQCEQYFKETTSRDSTGRYIVRMPKHHDFAQMLENIEQAVQLREELTCLMEKGGFRFRKWCSNKIGVLDGLSPDLLGMKSSHEFYAGESVKTLGISWEPPSDTFRFTISFSVSRPYTKRSVLSSIAQLYDPLGLISPVIVQAKILLQELWAHNLSWDEELPRHLNSKWEGFCEGLPYLTHLRIPRFALTPNHCYIELHCFADASEAAYGACAYMRSQSKDGTTQITLLASKSRVAPLKPLTIPRLELCAALLAARLQKKLFEALDMPINETHMWSDSTITLQWLASPPRTWKTFIANRVGEIQAASKCCIWHHVPGTDNPADMLSRGVSAETLLKSKMWQQGPDWLMCDKSCWPIPSNSPQNFTDDEMERKGDLILAAQAVEPNPLFQRYSKFRTLVNVAAYCLRFGYNTRNKNQRKTACLSVSELQNAKKMLAKLMQREAFPSELKQLTREKRLSGASPLRLLHPFVDTEGIIR</sequence>
<dbReference type="SUPFAM" id="SSF50630">
    <property type="entry name" value="Acid proteases"/>
    <property type="match status" value="1"/>
</dbReference>
<reference evidence="2" key="1">
    <citation type="journal article" date="2014" name="Genome Biol.">
        <title>Genome analysis of a major urban malaria vector mosquito, Anopheles stephensi.</title>
        <authorList>
            <person name="Jiang X."/>
            <person name="Peery A."/>
            <person name="Hall A.B."/>
            <person name="Sharma A."/>
            <person name="Chen X.G."/>
            <person name="Waterhouse R.M."/>
            <person name="Komissarov A."/>
            <person name="Riehle M.M."/>
            <person name="Shouche Y."/>
            <person name="Sharakhova M.V."/>
            <person name="Lawson D."/>
            <person name="Pakpour N."/>
            <person name="Arensburger P."/>
            <person name="Davidson V.L."/>
            <person name="Eiglmeier K."/>
            <person name="Emrich S."/>
            <person name="George P."/>
            <person name="Kennedy R.C."/>
            <person name="Mane S.P."/>
            <person name="Maslen G."/>
            <person name="Oringanje C."/>
            <person name="Qi Y."/>
            <person name="Settlage R."/>
            <person name="Tojo M."/>
            <person name="Tubio J.M."/>
            <person name="Unger M.F."/>
            <person name="Wang B."/>
            <person name="Vernick K.D."/>
            <person name="Ribeiro J.M."/>
            <person name="James A.A."/>
            <person name="Michel K."/>
            <person name="Riehle M.A."/>
            <person name="Luckhart S."/>
            <person name="Sharakhov I.V."/>
            <person name="Tu Z."/>
        </authorList>
    </citation>
    <scope>NUCLEOTIDE SEQUENCE [LARGE SCALE GENOMIC DNA]</scope>
    <source>
        <strain evidence="2">Indian</strain>
    </source>
</reference>
<name>A0A182YRW0_ANOST</name>
<evidence type="ECO:0000313" key="1">
    <source>
        <dbReference type="EnsemblMetazoa" id="ASTEI11196-PA"/>
    </source>
</evidence>
<dbReference type="InterPro" id="IPR021109">
    <property type="entry name" value="Peptidase_aspartic_dom_sf"/>
</dbReference>
<dbReference type="VEuPathDB" id="VectorBase:ASTE011771"/>
<organism evidence="1 2">
    <name type="scientific">Anopheles stephensi</name>
    <name type="common">Indo-Pakistan malaria mosquito</name>
    <dbReference type="NCBI Taxonomy" id="30069"/>
    <lineage>
        <taxon>Eukaryota</taxon>
        <taxon>Metazoa</taxon>
        <taxon>Ecdysozoa</taxon>
        <taxon>Arthropoda</taxon>
        <taxon>Hexapoda</taxon>
        <taxon>Insecta</taxon>
        <taxon>Pterygota</taxon>
        <taxon>Neoptera</taxon>
        <taxon>Endopterygota</taxon>
        <taxon>Diptera</taxon>
        <taxon>Nematocera</taxon>
        <taxon>Culicoidea</taxon>
        <taxon>Culicidae</taxon>
        <taxon>Anophelinae</taxon>
        <taxon>Anopheles</taxon>
    </lineage>
</organism>
<evidence type="ECO:0000313" key="2">
    <source>
        <dbReference type="Proteomes" id="UP000076408"/>
    </source>
</evidence>
<dbReference type="Gene3D" id="2.40.70.10">
    <property type="entry name" value="Acid Proteases"/>
    <property type="match status" value="1"/>
</dbReference>
<dbReference type="CDD" id="cd00303">
    <property type="entry name" value="retropepsin_like"/>
    <property type="match status" value="1"/>
</dbReference>
<dbReference type="VEuPathDB" id="VectorBase:ASTEI11196"/>
<dbReference type="VEuPathDB" id="VectorBase:ASTEI20_045722"/>
<dbReference type="InterPro" id="IPR008042">
    <property type="entry name" value="Retrotrans_Pao"/>
</dbReference>
<dbReference type="Pfam" id="PF05380">
    <property type="entry name" value="Peptidase_A17"/>
    <property type="match status" value="1"/>
</dbReference>
<accession>A0A182YRW0</accession>
<dbReference type="PANTHER" id="PTHR47331">
    <property type="entry name" value="PHD-TYPE DOMAIN-CONTAINING PROTEIN"/>
    <property type="match status" value="1"/>
</dbReference>
<dbReference type="OMA" id="FHIMEST"/>
<proteinExistence type="predicted"/>
<dbReference type="VEuPathDB" id="VectorBase:ASTEI20_032517"/>
<reference evidence="1" key="2">
    <citation type="submission" date="2020-05" db="UniProtKB">
        <authorList>
            <consortium name="EnsemblMetazoa"/>
        </authorList>
    </citation>
    <scope>IDENTIFICATION</scope>
    <source>
        <strain evidence="1">Indian</strain>
    </source>
</reference>